<sequence length="222" mass="24541">MALHLYSVDCEGSSSPELRLLCGYESGGATLRRFARMDKVTSVEGAGWEVIWDAKLHVESIMAMRVSRKNDFALTVSADHIVGKYDLNDSKGEGCVAHRTKHPGNGAIAIRDDGRVCAVGGWDGRCVLLLTYVLVSGVDDAFLSIRLYATRTMKPLGTLKYHKTQCQAVEFARDQAAIIKEVEEDEDEGMSSVEKAERARWLIGGGKDNRISIWSLIDFKKN</sequence>
<reference evidence="5" key="2">
    <citation type="submission" date="2021-10" db="EMBL/GenBank/DDBJ databases">
        <title>Phylogenomics reveals ancestral predisposition of the termite-cultivated fungus Termitomyces towards a domesticated lifestyle.</title>
        <authorList>
            <person name="Auxier B."/>
            <person name="Grum-Grzhimaylo A."/>
            <person name="Cardenas M.E."/>
            <person name="Lodge J.D."/>
            <person name="Laessoe T."/>
            <person name="Pedersen O."/>
            <person name="Smith M.E."/>
            <person name="Kuyper T.W."/>
            <person name="Franco-Molano E.A."/>
            <person name="Baroni T.J."/>
            <person name="Aanen D.K."/>
        </authorList>
    </citation>
    <scope>NUCLEOTIDE SEQUENCE</scope>
    <source>
        <strain evidence="5">D49</strain>
    </source>
</reference>
<dbReference type="EMBL" id="JABCKI010005781">
    <property type="protein sequence ID" value="KAG5638111.1"/>
    <property type="molecule type" value="Genomic_DNA"/>
</dbReference>
<keyword evidence="1" id="KW-0853">WD repeat</keyword>
<dbReference type="PANTHER" id="PTHR19854">
    <property type="entry name" value="TRANSDUCIN BETA-LIKE 3"/>
    <property type="match status" value="1"/>
</dbReference>
<organism evidence="5 6">
    <name type="scientific">Sphagnurus paluster</name>
    <dbReference type="NCBI Taxonomy" id="117069"/>
    <lineage>
        <taxon>Eukaryota</taxon>
        <taxon>Fungi</taxon>
        <taxon>Dikarya</taxon>
        <taxon>Basidiomycota</taxon>
        <taxon>Agaricomycotina</taxon>
        <taxon>Agaricomycetes</taxon>
        <taxon>Agaricomycetidae</taxon>
        <taxon>Agaricales</taxon>
        <taxon>Tricholomatineae</taxon>
        <taxon>Lyophyllaceae</taxon>
        <taxon>Sphagnurus</taxon>
    </lineage>
</organism>
<evidence type="ECO:0000313" key="5">
    <source>
        <dbReference type="EMBL" id="KAG5638111.1"/>
    </source>
</evidence>
<protein>
    <recommendedName>
        <fullName evidence="4">ASTRA-associated protein 1</fullName>
    </recommendedName>
</protein>
<evidence type="ECO:0000256" key="2">
    <source>
        <dbReference type="ARBA" id="ARBA00022737"/>
    </source>
</evidence>
<gene>
    <name evidence="5" type="ORF">H0H81_001789</name>
</gene>
<accession>A0A9P7K4N7</accession>
<reference evidence="5" key="1">
    <citation type="submission" date="2021-02" db="EMBL/GenBank/DDBJ databases">
        <authorList>
            <person name="Nieuwenhuis M."/>
            <person name="Van De Peppel L.J.J."/>
        </authorList>
    </citation>
    <scope>NUCLEOTIDE SEQUENCE</scope>
    <source>
        <strain evidence="5">D49</strain>
    </source>
</reference>
<comment type="caution">
    <text evidence="5">The sequence shown here is derived from an EMBL/GenBank/DDBJ whole genome shotgun (WGS) entry which is preliminary data.</text>
</comment>
<dbReference type="InterPro" id="IPR015943">
    <property type="entry name" value="WD40/YVTN_repeat-like_dom_sf"/>
</dbReference>
<evidence type="ECO:0000256" key="1">
    <source>
        <dbReference type="ARBA" id="ARBA00022574"/>
    </source>
</evidence>
<keyword evidence="6" id="KW-1185">Reference proteome</keyword>
<proteinExistence type="inferred from homology"/>
<dbReference type="AlphaFoldDB" id="A0A9P7K4N7"/>
<keyword evidence="2" id="KW-0677">Repeat</keyword>
<dbReference type="Proteomes" id="UP000717328">
    <property type="component" value="Unassembled WGS sequence"/>
</dbReference>
<evidence type="ECO:0000313" key="6">
    <source>
        <dbReference type="Proteomes" id="UP000717328"/>
    </source>
</evidence>
<evidence type="ECO:0000256" key="4">
    <source>
        <dbReference type="ARBA" id="ARBA00040563"/>
    </source>
</evidence>
<comment type="similarity">
    <text evidence="3">Belongs to the WD repeat ASA1 family.</text>
</comment>
<dbReference type="OrthoDB" id="7668193at2759"/>
<dbReference type="SUPFAM" id="SSF50978">
    <property type="entry name" value="WD40 repeat-like"/>
    <property type="match status" value="1"/>
</dbReference>
<evidence type="ECO:0000256" key="3">
    <source>
        <dbReference type="ARBA" id="ARBA00037931"/>
    </source>
</evidence>
<name>A0A9P7K4N7_9AGAR</name>
<dbReference type="InterPro" id="IPR036322">
    <property type="entry name" value="WD40_repeat_dom_sf"/>
</dbReference>
<dbReference type="Gene3D" id="2.130.10.10">
    <property type="entry name" value="YVTN repeat-like/Quinoprotein amine dehydrogenase"/>
    <property type="match status" value="1"/>
</dbReference>
<dbReference type="PANTHER" id="PTHR19854:SF1">
    <property type="entry name" value="GUANINE NUCLEOTIDE-BINDING PROTEIN SUBUNIT BETA-LIKE PROTEIN 1"/>
    <property type="match status" value="1"/>
</dbReference>